<dbReference type="GO" id="GO:0046872">
    <property type="term" value="F:metal ion binding"/>
    <property type="evidence" value="ECO:0007669"/>
    <property type="project" value="InterPro"/>
</dbReference>
<reference evidence="7" key="1">
    <citation type="submission" date="2016-08" db="EMBL/GenBank/DDBJ databases">
        <authorList>
            <person name="Seilhamer J.J."/>
        </authorList>
    </citation>
    <scope>NUCLEOTIDE SEQUENCE [LARGE SCALE GENOMIC DNA]</scope>
    <source>
        <strain evidence="7">UTMC102</strain>
    </source>
</reference>
<dbReference type="Gene3D" id="3.40.50.20">
    <property type="match status" value="1"/>
</dbReference>
<evidence type="ECO:0000256" key="3">
    <source>
        <dbReference type="ARBA" id="ARBA00022840"/>
    </source>
</evidence>
<dbReference type="EMBL" id="MCOK01000001">
    <property type="protein sequence ID" value="OOC56301.1"/>
    <property type="molecule type" value="Genomic_DNA"/>
</dbReference>
<dbReference type="Gene3D" id="3.30.1490.20">
    <property type="entry name" value="ATP-grasp fold, A domain"/>
    <property type="match status" value="1"/>
</dbReference>
<dbReference type="OrthoDB" id="150319at2"/>
<reference evidence="8" key="2">
    <citation type="submission" date="2016-08" db="EMBL/GenBank/DDBJ databases">
        <authorList>
            <person name="Tokovenko B."/>
            <person name="Kalinowski J."/>
        </authorList>
    </citation>
    <scope>NUCLEOTIDE SEQUENCE [LARGE SCALE GENOMIC DNA]</scope>
    <source>
        <strain evidence="8">UTMC102</strain>
    </source>
</reference>
<dbReference type="InterPro" id="IPR040570">
    <property type="entry name" value="LAL_C2"/>
</dbReference>
<reference evidence="6 9" key="3">
    <citation type="submission" date="2020-07" db="EMBL/GenBank/DDBJ databases">
        <title>Sequencing the genomes of 1000 actinobacteria strains.</title>
        <authorList>
            <person name="Klenk H.-P."/>
        </authorList>
    </citation>
    <scope>NUCLEOTIDE SEQUENCE [LARGE SCALE GENOMIC DNA]</scope>
    <source>
        <strain evidence="6 9">DSM 45278</strain>
    </source>
</reference>
<keyword evidence="8" id="KW-1185">Reference proteome</keyword>
<dbReference type="Gene3D" id="3.30.470.20">
    <property type="entry name" value="ATP-grasp fold, B domain"/>
    <property type="match status" value="1"/>
</dbReference>
<organism evidence="7 8">
    <name type="scientific">Nocardiopsis sinuspersici</name>
    <dbReference type="NCBI Taxonomy" id="501010"/>
    <lineage>
        <taxon>Bacteria</taxon>
        <taxon>Bacillati</taxon>
        <taxon>Actinomycetota</taxon>
        <taxon>Actinomycetes</taxon>
        <taxon>Streptosporangiales</taxon>
        <taxon>Nocardiopsidaceae</taxon>
        <taxon>Nocardiopsis</taxon>
    </lineage>
</organism>
<keyword evidence="1" id="KW-0436">Ligase</keyword>
<protein>
    <submittedName>
        <fullName evidence="6">Biotin carboxylase</fullName>
    </submittedName>
</protein>
<accession>A0A1V3C6B3</accession>
<sequence length="414" mass="44111">MTAVHTESVAADLGDVVLVNPLMTGYGFKRACRERGLRVVALYTLDRGLLSSLQADYTSGDDLSLYARDAAAAQGLVASPVRAVIPTTEPSVVIADGLSGALGLPGNPTATALARRDKTAMRTHAAARGVPVPDFEATSTEGVAAALGRVGHPAIVKPATGAGSQGTVLVADPAEAASLDLRTVDTFGSPVGTWLVERYVRGRELAVNTFSQGGRHRVLDVWEYCQPSESDYDQPYWDVVQLSPDDPGLARATSLALRVLNAYEVELGPAHVEVKIGLEGDFLIEIATRLPGAHMVDHWERNSTIRPYADTLAAYLGEDTGLLERDLGFDRALGVCCLRNDDRPGTITALTSADELAGLPGVEEVFLHVSPGDIIPLTRDLGSLVGFVLVSAPEHETLREYMSRVRSHVKLELA</sequence>
<keyword evidence="2 4" id="KW-0547">Nucleotide-binding</keyword>
<dbReference type="Pfam" id="PF13535">
    <property type="entry name" value="ATP-grasp_4"/>
    <property type="match status" value="1"/>
</dbReference>
<dbReference type="PANTHER" id="PTHR43585:SF2">
    <property type="entry name" value="ATP-GRASP ENZYME FSQD"/>
    <property type="match status" value="1"/>
</dbReference>
<evidence type="ECO:0000256" key="2">
    <source>
        <dbReference type="ARBA" id="ARBA00022741"/>
    </source>
</evidence>
<dbReference type="AlphaFoldDB" id="A0A1V3C6B3"/>
<dbReference type="InterPro" id="IPR013815">
    <property type="entry name" value="ATP_grasp_subdomain_1"/>
</dbReference>
<dbReference type="PROSITE" id="PS50975">
    <property type="entry name" value="ATP_GRASP"/>
    <property type="match status" value="1"/>
</dbReference>
<gene>
    <name evidence="6" type="ORF">HNR06_002491</name>
    <name evidence="7" type="ORF">NOSIN_22780</name>
</gene>
<evidence type="ECO:0000256" key="4">
    <source>
        <dbReference type="PROSITE-ProRule" id="PRU00409"/>
    </source>
</evidence>
<accession>A0A7Y9XDJ4</accession>
<evidence type="ECO:0000313" key="9">
    <source>
        <dbReference type="Proteomes" id="UP000584931"/>
    </source>
</evidence>
<evidence type="ECO:0000256" key="1">
    <source>
        <dbReference type="ARBA" id="ARBA00022598"/>
    </source>
</evidence>
<comment type="caution">
    <text evidence="7">The sequence shown here is derived from an EMBL/GenBank/DDBJ whole genome shotgun (WGS) entry which is preliminary data.</text>
</comment>
<dbReference type="Proteomes" id="UP000189004">
    <property type="component" value="Unassembled WGS sequence"/>
</dbReference>
<dbReference type="RefSeq" id="WP_077692741.1">
    <property type="nucleotide sequence ID" value="NZ_JACCHL010000001.1"/>
</dbReference>
<dbReference type="InterPro" id="IPR011761">
    <property type="entry name" value="ATP-grasp"/>
</dbReference>
<dbReference type="EMBL" id="JACCHL010000001">
    <property type="protein sequence ID" value="NYH52902.1"/>
    <property type="molecule type" value="Genomic_DNA"/>
</dbReference>
<dbReference type="SUPFAM" id="SSF56059">
    <property type="entry name" value="Glutathione synthetase ATP-binding domain-like"/>
    <property type="match status" value="1"/>
</dbReference>
<keyword evidence="3 4" id="KW-0067">ATP-binding</keyword>
<proteinExistence type="predicted"/>
<evidence type="ECO:0000313" key="6">
    <source>
        <dbReference type="EMBL" id="NYH52902.1"/>
    </source>
</evidence>
<name>A0A1V3C6B3_9ACTN</name>
<dbReference type="Pfam" id="PF18603">
    <property type="entry name" value="LAL_C2"/>
    <property type="match status" value="1"/>
</dbReference>
<dbReference type="InterPro" id="IPR052032">
    <property type="entry name" value="ATP-dep_AA_Ligase"/>
</dbReference>
<evidence type="ECO:0000313" key="8">
    <source>
        <dbReference type="Proteomes" id="UP000189004"/>
    </source>
</evidence>
<dbReference type="PANTHER" id="PTHR43585">
    <property type="entry name" value="FUMIPYRROLE BIOSYNTHESIS PROTEIN C"/>
    <property type="match status" value="1"/>
</dbReference>
<evidence type="ECO:0000313" key="7">
    <source>
        <dbReference type="EMBL" id="OOC56301.1"/>
    </source>
</evidence>
<dbReference type="GO" id="GO:0005524">
    <property type="term" value="F:ATP binding"/>
    <property type="evidence" value="ECO:0007669"/>
    <property type="project" value="UniProtKB-UniRule"/>
</dbReference>
<dbReference type="GO" id="GO:0016874">
    <property type="term" value="F:ligase activity"/>
    <property type="evidence" value="ECO:0007669"/>
    <property type="project" value="UniProtKB-KW"/>
</dbReference>
<evidence type="ECO:0000259" key="5">
    <source>
        <dbReference type="PROSITE" id="PS50975"/>
    </source>
</evidence>
<dbReference type="Proteomes" id="UP000584931">
    <property type="component" value="Unassembled WGS sequence"/>
</dbReference>
<feature type="domain" description="ATP-grasp" evidence="5">
    <location>
        <begin position="122"/>
        <end position="317"/>
    </location>
</feature>
<dbReference type="STRING" id="501010.NOSIN_22780"/>